<comment type="caution">
    <text evidence="7">The sequence shown here is derived from an EMBL/GenBank/DDBJ whole genome shotgun (WGS) entry which is preliminary data.</text>
</comment>
<sequence>MEQIANQIDRDDTGDVVKDMQNAPSSANMNLPLPSSKGDSDGVVDGSGNGNTGVGGSGSQTKVIVFNSTNFEDGYVFQLKDSDQNRKIIGFSKPDSKTTLDVVQWQVINDDNIESLGDVEFRDAKTDRQLTDGMYALRGMRHALVRYSSSVTDTLSNAVNNNSVTLNFGGGTSKYYGKEMYIQIDWKKDGASGYTKTQLFTVTNTDNTTEISELNDQLKKDQSQQDTLESTTSSSSSATATLSPSSTAGAEESSGGGGGGGGGGLSTGATAGIAVGAVIGGILIIGALVWFFLRRRRRSKKAGDEYVTQQTYAVDKETHGRATDSPNSPYSDENHMQPVALGSLDRDRGAAPTPPPGGVPRSSIGSHDRAAHSGAQTPQGMSSNVAHLVEDGMTVDEIRRLEEEERQLDDEIERAARR</sequence>
<dbReference type="CDD" id="cd12087">
    <property type="entry name" value="TM_EGFR-like"/>
    <property type="match status" value="1"/>
</dbReference>
<proteinExistence type="predicted"/>
<keyword evidence="4 6" id="KW-0472">Membrane</keyword>
<evidence type="ECO:0000313" key="8">
    <source>
        <dbReference type="Proteomes" id="UP000251714"/>
    </source>
</evidence>
<dbReference type="PANTHER" id="PTHR15549:SF26">
    <property type="entry name" value="AXIAL BUDDING PATTERN PROTEIN 2-RELATED"/>
    <property type="match status" value="1"/>
</dbReference>
<comment type="subcellular location">
    <subcellularLocation>
        <location evidence="1">Membrane</location>
        <topology evidence="1">Single-pass membrane protein</topology>
    </subcellularLocation>
</comment>
<feature type="region of interest" description="Disordered" evidence="5">
    <location>
        <begin position="313"/>
        <end position="390"/>
    </location>
</feature>
<feature type="region of interest" description="Disordered" evidence="5">
    <location>
        <begin position="219"/>
        <end position="262"/>
    </location>
</feature>
<feature type="compositionally biased region" description="Low complexity" evidence="5">
    <location>
        <begin position="35"/>
        <end position="44"/>
    </location>
</feature>
<dbReference type="PANTHER" id="PTHR15549">
    <property type="entry name" value="PAIRED IMMUNOGLOBULIN-LIKE TYPE 2 RECEPTOR"/>
    <property type="match status" value="1"/>
</dbReference>
<evidence type="ECO:0000313" key="7">
    <source>
        <dbReference type="EMBL" id="RBA16373.1"/>
    </source>
</evidence>
<protein>
    <recommendedName>
        <fullName evidence="9">Mid2 domain-containing protein</fullName>
    </recommendedName>
</protein>
<gene>
    <name evidence="7" type="ORF">FPRO05_11708</name>
</gene>
<dbReference type="GO" id="GO:0016020">
    <property type="term" value="C:membrane"/>
    <property type="evidence" value="ECO:0007669"/>
    <property type="project" value="UniProtKB-SubCell"/>
</dbReference>
<keyword evidence="3 6" id="KW-1133">Transmembrane helix</keyword>
<dbReference type="GO" id="GO:0071944">
    <property type="term" value="C:cell periphery"/>
    <property type="evidence" value="ECO:0007669"/>
    <property type="project" value="UniProtKB-ARBA"/>
</dbReference>
<evidence type="ECO:0000256" key="2">
    <source>
        <dbReference type="ARBA" id="ARBA00022692"/>
    </source>
</evidence>
<feature type="compositionally biased region" description="Gly residues" evidence="5">
    <location>
        <begin position="45"/>
        <end position="57"/>
    </location>
</feature>
<dbReference type="AlphaFoldDB" id="A0A365N6C4"/>
<evidence type="ECO:0000256" key="1">
    <source>
        <dbReference type="ARBA" id="ARBA00004167"/>
    </source>
</evidence>
<dbReference type="EMBL" id="PKMI01000018">
    <property type="protein sequence ID" value="RBA16373.1"/>
    <property type="molecule type" value="Genomic_DNA"/>
</dbReference>
<name>A0A365N6C4_GIBIN</name>
<dbReference type="InterPro" id="IPR051694">
    <property type="entry name" value="Immunoregulatory_rcpt-like"/>
</dbReference>
<feature type="region of interest" description="Disordered" evidence="5">
    <location>
        <begin position="1"/>
        <end position="57"/>
    </location>
</feature>
<keyword evidence="2 6" id="KW-0812">Transmembrane</keyword>
<evidence type="ECO:0000256" key="4">
    <source>
        <dbReference type="ARBA" id="ARBA00023136"/>
    </source>
</evidence>
<dbReference type="Proteomes" id="UP000251714">
    <property type="component" value="Unassembled WGS sequence"/>
</dbReference>
<accession>A0A365N6C4</accession>
<evidence type="ECO:0000256" key="6">
    <source>
        <dbReference type="SAM" id="Phobius"/>
    </source>
</evidence>
<feature type="compositionally biased region" description="Basic and acidic residues" evidence="5">
    <location>
        <begin position="8"/>
        <end position="18"/>
    </location>
</feature>
<organism evidence="7 8">
    <name type="scientific">Gibberella intermedia</name>
    <name type="common">Bulb rot disease fungus</name>
    <name type="synonym">Fusarium proliferatum</name>
    <dbReference type="NCBI Taxonomy" id="948311"/>
    <lineage>
        <taxon>Eukaryota</taxon>
        <taxon>Fungi</taxon>
        <taxon>Dikarya</taxon>
        <taxon>Ascomycota</taxon>
        <taxon>Pezizomycotina</taxon>
        <taxon>Sordariomycetes</taxon>
        <taxon>Hypocreomycetidae</taxon>
        <taxon>Hypocreales</taxon>
        <taxon>Nectriaceae</taxon>
        <taxon>Fusarium</taxon>
        <taxon>Fusarium fujikuroi species complex</taxon>
    </lineage>
</organism>
<evidence type="ECO:0000256" key="3">
    <source>
        <dbReference type="ARBA" id="ARBA00022989"/>
    </source>
</evidence>
<reference evidence="7 8" key="1">
    <citation type="submission" date="2017-12" db="EMBL/GenBank/DDBJ databases">
        <title>Genome sequence of the mycotoxigenic crop pathogen Fusarium proliferatum, strain ITEM 2341 from Date Palm.</title>
        <authorList>
            <person name="Almiman B.F."/>
            <person name="Shittu T.A."/>
            <person name="Muthumeenakshi S."/>
            <person name="Baroncelli R."/>
            <person name="Sreenivasaprasada S."/>
        </authorList>
    </citation>
    <scope>NUCLEOTIDE SEQUENCE [LARGE SCALE GENOMIC DNA]</scope>
    <source>
        <strain evidence="7 8">ITEM 2341</strain>
    </source>
</reference>
<feature type="transmembrane region" description="Helical" evidence="6">
    <location>
        <begin position="273"/>
        <end position="293"/>
    </location>
</feature>
<feature type="compositionally biased region" description="Polar residues" evidence="5">
    <location>
        <begin position="374"/>
        <end position="385"/>
    </location>
</feature>
<evidence type="ECO:0008006" key="9">
    <source>
        <dbReference type="Google" id="ProtNLM"/>
    </source>
</evidence>
<evidence type="ECO:0000256" key="5">
    <source>
        <dbReference type="SAM" id="MobiDB-lite"/>
    </source>
</evidence>
<feature type="compositionally biased region" description="Low complexity" evidence="5">
    <location>
        <begin position="230"/>
        <end position="253"/>
    </location>
</feature>